<dbReference type="SMART" id="SM00320">
    <property type="entry name" value="WD40"/>
    <property type="match status" value="2"/>
</dbReference>
<feature type="repeat" description="WD" evidence="6">
    <location>
        <begin position="66"/>
        <end position="107"/>
    </location>
</feature>
<dbReference type="STRING" id="87229.A0A4Z1K426"/>
<gene>
    <name evidence="7" type="ORF">BPOR_1610g00010</name>
</gene>
<dbReference type="Gene3D" id="2.130.10.10">
    <property type="entry name" value="YVTN repeat-like/Quinoprotein amine dehydrogenase"/>
    <property type="match status" value="1"/>
</dbReference>
<feature type="repeat" description="WD" evidence="6">
    <location>
        <begin position="5"/>
        <end position="46"/>
    </location>
</feature>
<evidence type="ECO:0000256" key="5">
    <source>
        <dbReference type="ARBA" id="ARBA00043913"/>
    </source>
</evidence>
<dbReference type="InterPro" id="IPR001680">
    <property type="entry name" value="WD40_rpt"/>
</dbReference>
<evidence type="ECO:0000256" key="4">
    <source>
        <dbReference type="ARBA" id="ARBA00039789"/>
    </source>
</evidence>
<dbReference type="SUPFAM" id="SSF50978">
    <property type="entry name" value="WD40 repeat-like"/>
    <property type="match status" value="1"/>
</dbReference>
<evidence type="ECO:0000256" key="2">
    <source>
        <dbReference type="ARBA" id="ARBA00022737"/>
    </source>
</evidence>
<evidence type="ECO:0000256" key="3">
    <source>
        <dbReference type="ARBA" id="ARBA00038415"/>
    </source>
</evidence>
<dbReference type="PROSITE" id="PS00678">
    <property type="entry name" value="WD_REPEATS_1"/>
    <property type="match status" value="2"/>
</dbReference>
<comment type="caution">
    <text evidence="7">The sequence shown here is derived from an EMBL/GenBank/DDBJ whole genome shotgun (WGS) entry which is preliminary data.</text>
</comment>
<keyword evidence="2" id="KW-0677">Repeat</keyword>
<dbReference type="EMBL" id="PQXO01001600">
    <property type="protein sequence ID" value="TGO80861.1"/>
    <property type="molecule type" value="Genomic_DNA"/>
</dbReference>
<dbReference type="Pfam" id="PF00400">
    <property type="entry name" value="WD40"/>
    <property type="match status" value="2"/>
</dbReference>
<dbReference type="PROSITE" id="PS50082">
    <property type="entry name" value="WD_REPEATS_2"/>
    <property type="match status" value="2"/>
</dbReference>
<dbReference type="InterPro" id="IPR019775">
    <property type="entry name" value="WD40_repeat_CS"/>
</dbReference>
<proteinExistence type="inferred from homology"/>
<comment type="function">
    <text evidence="5">Involved in mitochondrial fission. Acts as an adapter protein required to form mitochondrial fission complexes. Formation of these complexes is required to promote constriction and fission of the mitochondrial compartment at a late step in mitochondrial division.</text>
</comment>
<dbReference type="InterPro" id="IPR036322">
    <property type="entry name" value="WD40_repeat_dom_sf"/>
</dbReference>
<keyword evidence="1 6" id="KW-0853">WD repeat</keyword>
<dbReference type="InterPro" id="IPR020472">
    <property type="entry name" value="WD40_PAC1"/>
</dbReference>
<name>A0A4Z1K426_9HELO</name>
<dbReference type="PRINTS" id="PR00320">
    <property type="entry name" value="GPROTEINBRPT"/>
</dbReference>
<evidence type="ECO:0000313" key="7">
    <source>
        <dbReference type="EMBL" id="TGO80861.1"/>
    </source>
</evidence>
<dbReference type="OrthoDB" id="538223at2759"/>
<evidence type="ECO:0000313" key="8">
    <source>
        <dbReference type="Proteomes" id="UP000297280"/>
    </source>
</evidence>
<dbReference type="GO" id="GO:1990234">
    <property type="term" value="C:transferase complex"/>
    <property type="evidence" value="ECO:0007669"/>
    <property type="project" value="UniProtKB-ARBA"/>
</dbReference>
<dbReference type="PROSITE" id="PS50294">
    <property type="entry name" value="WD_REPEATS_REGION"/>
    <property type="match status" value="2"/>
</dbReference>
<sequence>MLQTLEGHTNSISSVAFSPNSKQIISGSSDNTLQIWDIATGEQSLSRLIASSTSLGYSKRRADSSNEGHTSEVYSVAFLSDGKQIISGSYDNTMRVWDITIGEQILPTLKGYISEVSSIAFSLDGIQVVSESDNLMLPHTLVLSNNWVIEGGVNILWLPSEYCIMVVAIYRGFVVLEQSSRRISFFEFAHTSKFP</sequence>
<reference evidence="7 8" key="1">
    <citation type="submission" date="2017-12" db="EMBL/GenBank/DDBJ databases">
        <title>Comparative genomics of Botrytis spp.</title>
        <authorList>
            <person name="Valero-Jimenez C.A."/>
            <person name="Tapia P."/>
            <person name="Veloso J."/>
            <person name="Silva-Moreno E."/>
            <person name="Staats M."/>
            <person name="Valdes J.H."/>
            <person name="Van Kan J.A.L."/>
        </authorList>
    </citation>
    <scope>NUCLEOTIDE SEQUENCE [LARGE SCALE GENOMIC DNA]</scope>
    <source>
        <strain evidence="7 8">MUCL3349</strain>
    </source>
</reference>
<comment type="similarity">
    <text evidence="3">Belongs to the WD repeat MDV1/CAF4 family.</text>
</comment>
<evidence type="ECO:0000256" key="1">
    <source>
        <dbReference type="ARBA" id="ARBA00022574"/>
    </source>
</evidence>
<organism evidence="7 8">
    <name type="scientific">Botrytis porri</name>
    <dbReference type="NCBI Taxonomy" id="87229"/>
    <lineage>
        <taxon>Eukaryota</taxon>
        <taxon>Fungi</taxon>
        <taxon>Dikarya</taxon>
        <taxon>Ascomycota</taxon>
        <taxon>Pezizomycotina</taxon>
        <taxon>Leotiomycetes</taxon>
        <taxon>Helotiales</taxon>
        <taxon>Sclerotiniaceae</taxon>
        <taxon>Botrytis</taxon>
    </lineage>
</organism>
<dbReference type="InterPro" id="IPR015943">
    <property type="entry name" value="WD40/YVTN_repeat-like_dom_sf"/>
</dbReference>
<protein>
    <recommendedName>
        <fullName evidence="4">Mitochondrial division protein 1</fullName>
    </recommendedName>
</protein>
<dbReference type="AlphaFoldDB" id="A0A4Z1K426"/>
<dbReference type="PANTHER" id="PTHR22847">
    <property type="entry name" value="WD40 REPEAT PROTEIN"/>
    <property type="match status" value="1"/>
</dbReference>
<evidence type="ECO:0000256" key="6">
    <source>
        <dbReference type="PROSITE-ProRule" id="PRU00221"/>
    </source>
</evidence>
<dbReference type="PANTHER" id="PTHR22847:SF637">
    <property type="entry name" value="WD REPEAT DOMAIN 5B"/>
    <property type="match status" value="1"/>
</dbReference>
<keyword evidence="8" id="KW-1185">Reference proteome</keyword>
<accession>A0A4Z1K426</accession>
<dbReference type="Proteomes" id="UP000297280">
    <property type="component" value="Unassembled WGS sequence"/>
</dbReference>